<evidence type="ECO:0000313" key="5">
    <source>
        <dbReference type="Proteomes" id="UP000005408"/>
    </source>
</evidence>
<dbReference type="CDD" id="cd05233">
    <property type="entry name" value="SDR_c"/>
    <property type="match status" value="1"/>
</dbReference>
<dbReference type="InterPro" id="IPR036291">
    <property type="entry name" value="NAD(P)-bd_dom_sf"/>
</dbReference>
<dbReference type="SUPFAM" id="SSF51735">
    <property type="entry name" value="NAD(P)-binding Rossmann-fold domains"/>
    <property type="match status" value="1"/>
</dbReference>
<dbReference type="InterPro" id="IPR050259">
    <property type="entry name" value="SDR"/>
</dbReference>
<dbReference type="FunFam" id="3.40.50.720:FF:000084">
    <property type="entry name" value="Short-chain dehydrogenase reductase"/>
    <property type="match status" value="1"/>
</dbReference>
<reference evidence="4" key="1">
    <citation type="submission" date="2022-08" db="UniProtKB">
        <authorList>
            <consortium name="EnsemblMetazoa"/>
        </authorList>
    </citation>
    <scope>IDENTIFICATION</scope>
    <source>
        <strain evidence="4">05x7-T-G4-1.051#20</strain>
    </source>
</reference>
<evidence type="ECO:0000256" key="3">
    <source>
        <dbReference type="ARBA" id="ARBA00048508"/>
    </source>
</evidence>
<dbReference type="PANTHER" id="PTHR42879">
    <property type="entry name" value="3-OXOACYL-(ACYL-CARRIER-PROTEIN) REDUCTASE"/>
    <property type="match status" value="1"/>
</dbReference>
<protein>
    <recommendedName>
        <fullName evidence="2">3-oxoacyl-[acyl-carrier-protein] reductase</fullName>
        <ecNumber evidence="2">1.1.1.100</ecNumber>
    </recommendedName>
</protein>
<evidence type="ECO:0000256" key="1">
    <source>
        <dbReference type="ARBA" id="ARBA00006484"/>
    </source>
</evidence>
<dbReference type="Proteomes" id="UP000005408">
    <property type="component" value="Unassembled WGS sequence"/>
</dbReference>
<sequence length="284" mass="30893">MGTYRLSVLLGYIVGFQRKIMSLSLGGKTALVTGVTGHIGKAVVKGLVEAECYVIGTDRFPRYSVDDLFEELQLTSGENMTYIACDLTLTEDIEKLFKAIDKERPDGVDIFINAAASFSFGSLIEDISLEQWKREVSINLTAAFMITQYILHKMKKKGWGRIVYVSSQLGLKAIPKAAAYITTKAGLCGLTRAVSVETAENGITVNAVCPGPREGDMMDSVLNTHAAERKTSTREAREFVQTFLPTRRFSSSSQIASFIMYLCSSGADNMTGTSTSIDGGLNAT</sequence>
<proteinExistence type="inferred from homology"/>
<comment type="catalytic activity">
    <reaction evidence="3">
        <text>a (3R)-hydroxyacyl-[ACP] + NADP(+) = a 3-oxoacyl-[ACP] + NADPH + H(+)</text>
        <dbReference type="Rhea" id="RHEA:17397"/>
        <dbReference type="Rhea" id="RHEA-COMP:9916"/>
        <dbReference type="Rhea" id="RHEA-COMP:9945"/>
        <dbReference type="ChEBI" id="CHEBI:15378"/>
        <dbReference type="ChEBI" id="CHEBI:57783"/>
        <dbReference type="ChEBI" id="CHEBI:58349"/>
        <dbReference type="ChEBI" id="CHEBI:78776"/>
        <dbReference type="ChEBI" id="CHEBI:78827"/>
        <dbReference type="EC" id="1.1.1.100"/>
    </reaction>
</comment>
<evidence type="ECO:0000313" key="4">
    <source>
        <dbReference type="EnsemblMetazoa" id="G5746.1:cds"/>
    </source>
</evidence>
<accession>A0A8W8NGR3</accession>
<organism evidence="4 5">
    <name type="scientific">Magallana gigas</name>
    <name type="common">Pacific oyster</name>
    <name type="synonym">Crassostrea gigas</name>
    <dbReference type="NCBI Taxonomy" id="29159"/>
    <lineage>
        <taxon>Eukaryota</taxon>
        <taxon>Metazoa</taxon>
        <taxon>Spiralia</taxon>
        <taxon>Lophotrochozoa</taxon>
        <taxon>Mollusca</taxon>
        <taxon>Bivalvia</taxon>
        <taxon>Autobranchia</taxon>
        <taxon>Pteriomorphia</taxon>
        <taxon>Ostreida</taxon>
        <taxon>Ostreoidea</taxon>
        <taxon>Ostreidae</taxon>
        <taxon>Magallana</taxon>
    </lineage>
</organism>
<dbReference type="InterPro" id="IPR002347">
    <property type="entry name" value="SDR_fam"/>
</dbReference>
<keyword evidence="5" id="KW-1185">Reference proteome</keyword>
<evidence type="ECO:0000256" key="2">
    <source>
        <dbReference type="ARBA" id="ARBA00012948"/>
    </source>
</evidence>
<name>A0A8W8NGR3_MAGGI</name>
<dbReference type="EC" id="1.1.1.100" evidence="2"/>
<comment type="similarity">
    <text evidence="1">Belongs to the short-chain dehydrogenases/reductases (SDR) family.</text>
</comment>
<dbReference type="AlphaFoldDB" id="A0A8W8NGR3"/>
<dbReference type="EnsemblMetazoa" id="G5746.1">
    <property type="protein sequence ID" value="G5746.1:cds"/>
    <property type="gene ID" value="G5746"/>
</dbReference>
<dbReference type="PRINTS" id="PR00080">
    <property type="entry name" value="SDRFAMILY"/>
</dbReference>
<dbReference type="PANTHER" id="PTHR42879:SF2">
    <property type="entry name" value="3-OXOACYL-[ACYL-CARRIER-PROTEIN] REDUCTASE FABG"/>
    <property type="match status" value="1"/>
</dbReference>
<dbReference type="GO" id="GO:0004316">
    <property type="term" value="F:3-oxoacyl-[acyl-carrier-protein] reductase (NADPH) activity"/>
    <property type="evidence" value="ECO:0007669"/>
    <property type="project" value="UniProtKB-EC"/>
</dbReference>
<dbReference type="PRINTS" id="PR00081">
    <property type="entry name" value="GDHRDH"/>
</dbReference>
<dbReference type="Pfam" id="PF13561">
    <property type="entry name" value="adh_short_C2"/>
    <property type="match status" value="1"/>
</dbReference>
<dbReference type="Gene3D" id="3.40.50.720">
    <property type="entry name" value="NAD(P)-binding Rossmann-like Domain"/>
    <property type="match status" value="1"/>
</dbReference>